<evidence type="ECO:0008006" key="3">
    <source>
        <dbReference type="Google" id="ProtNLM"/>
    </source>
</evidence>
<comment type="caution">
    <text evidence="1">The sequence shown here is derived from an EMBL/GenBank/DDBJ whole genome shotgun (WGS) entry which is preliminary data.</text>
</comment>
<protein>
    <recommendedName>
        <fullName evidence="3">Restriction endonuclease</fullName>
    </recommendedName>
</protein>
<dbReference type="PANTHER" id="PTHR38733:SF1">
    <property type="entry name" value="TYPE IV METHYL-DIRECTED RESTRICTION ENZYME ECOKMCRBC"/>
    <property type="match status" value="1"/>
</dbReference>
<dbReference type="RefSeq" id="WP_104809761.1">
    <property type="nucleotide sequence ID" value="NZ_MQUA01000013.1"/>
</dbReference>
<dbReference type="InterPro" id="IPR019292">
    <property type="entry name" value="McrC"/>
</dbReference>
<name>A0A2S7KY59_9FLAO</name>
<organism evidence="1 2">
    <name type="scientific">Polaribacter filamentus</name>
    <dbReference type="NCBI Taxonomy" id="53483"/>
    <lineage>
        <taxon>Bacteria</taxon>
        <taxon>Pseudomonadati</taxon>
        <taxon>Bacteroidota</taxon>
        <taxon>Flavobacteriia</taxon>
        <taxon>Flavobacteriales</taxon>
        <taxon>Flavobacteriaceae</taxon>
    </lineage>
</organism>
<dbReference type="AlphaFoldDB" id="A0A2S7KY59"/>
<reference evidence="1 2" key="1">
    <citation type="submission" date="2016-11" db="EMBL/GenBank/DDBJ databases">
        <title>Trade-off between light-utilization and light-protection in marine flavobacteria.</title>
        <authorList>
            <person name="Kumagai Y."/>
        </authorList>
    </citation>
    <scope>NUCLEOTIDE SEQUENCE [LARGE SCALE GENOMIC DNA]</scope>
    <source>
        <strain evidence="1 2">ATCC 700397</strain>
    </source>
</reference>
<dbReference type="Proteomes" id="UP000239522">
    <property type="component" value="Unassembled WGS sequence"/>
</dbReference>
<evidence type="ECO:0000313" key="1">
    <source>
        <dbReference type="EMBL" id="PQB07551.1"/>
    </source>
</evidence>
<dbReference type="EMBL" id="MQUA01000013">
    <property type="protein sequence ID" value="PQB07551.1"/>
    <property type="molecule type" value="Genomic_DNA"/>
</dbReference>
<accession>A0A2S7KY59</accession>
<proteinExistence type="predicted"/>
<sequence length="475" mass="56031">MKISIPINHHYYESTFFDENRLWHAFKIKYNKDKKALQKDLFIDVFVLSTKSQDFSQLQIIGFKDRRNKLEDEEQLVLKLFTQKRKEERSFAIQTGLFAGVLYHKGYKFNIQTNYGTVFLHRMLNFVNDIYVETKDVNAVAQKKSNEFQYIIAYLFVQSLEKASVLGLPKKYTQVTERSSKVRGKININEYLKRDIPFQGKLTSTYRTQKYIQEIIDVLFAAVKKVEEYLGIHYKSKIIGVYQALNEHHSKNYVSQRVIEKAKNNAVLYNPLYKPFAEVLKYAEILLKNQEIESSKTNNQLKTYGYMFDISQLFEVYLEKLLSKHFTDWVINGQEELKVYKGLFFGGRMFPDLVMRHKQTQEVIVFDAKFKKMDGKYKDLDRPDFYQIHTYMQYYMPNIIFGGLIYPLSKELSKEKSVSNGLFGNNINTPDFIVDGVYVNDTMDMTALIESENKFLKRIELQIENCRTTHKQKAS</sequence>
<gene>
    <name evidence="1" type="ORF">BST83_10565</name>
</gene>
<dbReference type="OrthoDB" id="5366176at2"/>
<dbReference type="Pfam" id="PF10117">
    <property type="entry name" value="McrBC"/>
    <property type="match status" value="1"/>
</dbReference>
<dbReference type="PANTHER" id="PTHR38733">
    <property type="entry name" value="PROTEIN MCRC"/>
    <property type="match status" value="1"/>
</dbReference>
<keyword evidence="2" id="KW-1185">Reference proteome</keyword>
<evidence type="ECO:0000313" key="2">
    <source>
        <dbReference type="Proteomes" id="UP000239522"/>
    </source>
</evidence>